<dbReference type="SUPFAM" id="SSF90209">
    <property type="entry name" value="Ran binding protein zinc finger-like"/>
    <property type="match status" value="2"/>
</dbReference>
<feature type="domain" description="RanBP2-type" evidence="6">
    <location>
        <begin position="362"/>
        <end position="391"/>
    </location>
</feature>
<evidence type="ECO:0000256" key="3">
    <source>
        <dbReference type="ARBA" id="ARBA00022833"/>
    </source>
</evidence>
<protein>
    <recommendedName>
        <fullName evidence="6">RanBP2-type domain-containing protein</fullName>
    </recommendedName>
</protein>
<dbReference type="Proteomes" id="UP000827721">
    <property type="component" value="Unassembled WGS sequence"/>
</dbReference>
<dbReference type="PROSITE" id="PS50199">
    <property type="entry name" value="ZF_RANBP2_2"/>
    <property type="match status" value="2"/>
</dbReference>
<evidence type="ECO:0000256" key="2">
    <source>
        <dbReference type="ARBA" id="ARBA00022771"/>
    </source>
</evidence>
<evidence type="ECO:0000256" key="5">
    <source>
        <dbReference type="SAM" id="MobiDB-lite"/>
    </source>
</evidence>
<feature type="domain" description="RanBP2-type" evidence="6">
    <location>
        <begin position="314"/>
        <end position="343"/>
    </location>
</feature>
<feature type="region of interest" description="Disordered" evidence="5">
    <location>
        <begin position="241"/>
        <end position="279"/>
    </location>
</feature>
<dbReference type="PANTHER" id="PTHR23111">
    <property type="entry name" value="ZINC FINGER PROTEIN"/>
    <property type="match status" value="1"/>
</dbReference>
<reference evidence="7 8" key="1">
    <citation type="submission" date="2021-02" db="EMBL/GenBank/DDBJ databases">
        <title>Plant Genome Project.</title>
        <authorList>
            <person name="Zhang R.-G."/>
        </authorList>
    </citation>
    <scope>NUCLEOTIDE SEQUENCE [LARGE SCALE GENOMIC DNA]</scope>
    <source>
        <tissue evidence="7">Leaves</tissue>
    </source>
</reference>
<feature type="compositionally biased region" description="Polar residues" evidence="5">
    <location>
        <begin position="136"/>
        <end position="162"/>
    </location>
</feature>
<name>A0ABQ8IHQ5_9ROSI</name>
<keyword evidence="3" id="KW-0862">Zinc</keyword>
<dbReference type="EMBL" id="JAFEMO010000002">
    <property type="protein sequence ID" value="KAH7575949.1"/>
    <property type="molecule type" value="Genomic_DNA"/>
</dbReference>
<proteinExistence type="predicted"/>
<dbReference type="SMART" id="SM00547">
    <property type="entry name" value="ZnF_RBZ"/>
    <property type="match status" value="2"/>
</dbReference>
<accession>A0ABQ8IHQ5</accession>
<dbReference type="InterPro" id="IPR036443">
    <property type="entry name" value="Znf_RanBP2_sf"/>
</dbReference>
<dbReference type="Gene3D" id="4.10.1060.10">
    <property type="entry name" value="Zinc finger, RanBP2-type"/>
    <property type="match status" value="2"/>
</dbReference>
<dbReference type="InterPro" id="IPR001876">
    <property type="entry name" value="Znf_RanBP2"/>
</dbReference>
<keyword evidence="1" id="KW-0479">Metal-binding</keyword>
<keyword evidence="8" id="KW-1185">Reference proteome</keyword>
<sequence>MDLGARRYTRNDILRDICCLIAPPIYSFIYKLNDIQVDPPDTPTDQIGDVEDTKTSQLSNICDVEPSSRHSNEVQQVPNTLRKRRNTSAQSDDQGQVDSSNIPIAQTGDSGDTNPSQLSNICDAKPSDTPNKDFIPSSSHSDEVQQVPNILTKCRNTFTQSDQGEENETGLGVTVGSRPTDQIGNVEDTKTLQLSNICDVEPSSSQHSNDVQQIPNTLRSTFAQSDDQGQVHPSNTRIAQIGNAEDTNPSPLSNTCEPSDTPNKDFVPSRSHSDEVQQVPNILRKRKNTFTQSDQGEENKIAHSLFSCEEKNLTPGDWNCVLCHQLNFQRRVSCQRCGEPRTGYHKGSFGGRISGIAGPDVRPGDWYCLNCTDHNFASRSSCFKCGASKDEPGSDMPNIRDFGFGSDSSGRKSGDWICTKFD</sequence>
<evidence type="ECO:0000256" key="4">
    <source>
        <dbReference type="PROSITE-ProRule" id="PRU00322"/>
    </source>
</evidence>
<evidence type="ECO:0000313" key="7">
    <source>
        <dbReference type="EMBL" id="KAH7575949.1"/>
    </source>
</evidence>
<feature type="region of interest" description="Disordered" evidence="5">
    <location>
        <begin position="63"/>
        <end position="184"/>
    </location>
</feature>
<evidence type="ECO:0000313" key="8">
    <source>
        <dbReference type="Proteomes" id="UP000827721"/>
    </source>
</evidence>
<keyword evidence="2 4" id="KW-0863">Zinc-finger</keyword>
<evidence type="ECO:0000256" key="1">
    <source>
        <dbReference type="ARBA" id="ARBA00022723"/>
    </source>
</evidence>
<feature type="compositionally biased region" description="Polar residues" evidence="5">
    <location>
        <begin position="87"/>
        <end position="120"/>
    </location>
</feature>
<dbReference type="PROSITE" id="PS01358">
    <property type="entry name" value="ZF_RANBP2_1"/>
    <property type="match status" value="2"/>
</dbReference>
<organism evidence="7 8">
    <name type="scientific">Xanthoceras sorbifolium</name>
    <dbReference type="NCBI Taxonomy" id="99658"/>
    <lineage>
        <taxon>Eukaryota</taxon>
        <taxon>Viridiplantae</taxon>
        <taxon>Streptophyta</taxon>
        <taxon>Embryophyta</taxon>
        <taxon>Tracheophyta</taxon>
        <taxon>Spermatophyta</taxon>
        <taxon>Magnoliopsida</taxon>
        <taxon>eudicotyledons</taxon>
        <taxon>Gunneridae</taxon>
        <taxon>Pentapetalae</taxon>
        <taxon>rosids</taxon>
        <taxon>malvids</taxon>
        <taxon>Sapindales</taxon>
        <taxon>Sapindaceae</taxon>
        <taxon>Xanthoceroideae</taxon>
        <taxon>Xanthoceras</taxon>
    </lineage>
</organism>
<dbReference type="PANTHER" id="PTHR23111:SF74">
    <property type="entry name" value="OS02G0203700 PROTEIN"/>
    <property type="match status" value="1"/>
</dbReference>
<gene>
    <name evidence="7" type="ORF">JRO89_XS02G0258700</name>
</gene>
<evidence type="ECO:0000259" key="6">
    <source>
        <dbReference type="PROSITE" id="PS50199"/>
    </source>
</evidence>
<feature type="compositionally biased region" description="Polar residues" evidence="5">
    <location>
        <begin position="245"/>
        <end position="261"/>
    </location>
</feature>
<dbReference type="Pfam" id="PF00641">
    <property type="entry name" value="Zn_ribbon_RanBP"/>
    <property type="match status" value="1"/>
</dbReference>
<comment type="caution">
    <text evidence="7">The sequence shown here is derived from an EMBL/GenBank/DDBJ whole genome shotgun (WGS) entry which is preliminary data.</text>
</comment>